<protein>
    <submittedName>
        <fullName evidence="3">DUF1738 domain-containing protein</fullName>
    </submittedName>
</protein>
<evidence type="ECO:0000313" key="4">
    <source>
        <dbReference type="Proteomes" id="UP000253951"/>
    </source>
</evidence>
<evidence type="ECO:0000313" key="3">
    <source>
        <dbReference type="EMBL" id="AXG72988.1"/>
    </source>
</evidence>
<dbReference type="InterPro" id="IPR017113">
    <property type="entry name" value="Antirestriction_ArdC"/>
</dbReference>
<name>A0A345H8S8_9FLAO</name>
<dbReference type="PIRSF" id="PIRSF037112">
    <property type="entry name" value="Antirestriction_ArdC"/>
    <property type="match status" value="1"/>
</dbReference>
<dbReference type="KEGG" id="fat:DVK85_01555"/>
<organism evidence="3 4">
    <name type="scientific">Flavobacterium arcticum</name>
    <dbReference type="NCBI Taxonomy" id="1784713"/>
    <lineage>
        <taxon>Bacteria</taxon>
        <taxon>Pseudomonadati</taxon>
        <taxon>Bacteroidota</taxon>
        <taxon>Flavobacteriia</taxon>
        <taxon>Flavobacteriales</taxon>
        <taxon>Flavobacteriaceae</taxon>
        <taxon>Flavobacterium</taxon>
    </lineage>
</organism>
<gene>
    <name evidence="3" type="ORF">DVK85_01555</name>
</gene>
<accession>A0A345H8S8</accession>
<feature type="domain" description="N-terminal" evidence="1">
    <location>
        <begin position="5"/>
        <end position="123"/>
    </location>
</feature>
<dbReference type="InterPro" id="IPR013610">
    <property type="entry name" value="ArdC_N"/>
</dbReference>
<feature type="domain" description="Polyvalent protein metallopeptidase" evidence="2">
    <location>
        <begin position="152"/>
        <end position="283"/>
    </location>
</feature>
<dbReference type="Pfam" id="PF18818">
    <property type="entry name" value="MPTase-PolyVal"/>
    <property type="match status" value="1"/>
</dbReference>
<dbReference type="InterPro" id="IPR041459">
    <property type="entry name" value="MPTase-PolyVal"/>
</dbReference>
<dbReference type="EMBL" id="CP031188">
    <property type="protein sequence ID" value="AXG72988.1"/>
    <property type="molecule type" value="Genomic_DNA"/>
</dbReference>
<dbReference type="GO" id="GO:0003697">
    <property type="term" value="F:single-stranded DNA binding"/>
    <property type="evidence" value="ECO:0007669"/>
    <property type="project" value="InterPro"/>
</dbReference>
<sequence length="301" mass="34384">MTRTDIQQEITDTIIQLLDQVDENDYEPPFASLAALGIPENPITQNQYHGVNILALWFNQKSRGLTSNQWASYRQWQKVGAKVKKGEKGARIIFYKTLTVDGKEDDGKTEALKIPMLKQYTVFNATQVEGYEDTTQQAKVPEIDKVTRHNLIEAFCKNTKADIRAVANEAFYNPSDDYINMPKPSLFVDTKQASTTENYYGTLLHELTHWTGHKKRLDRKDNPNTKYIQNYAYEELIAELGAAFLCAHFNTKQTQPIHHALYIKSWLKALKNDKTVLFRASAQAAKAVAYLEGCQSEMQHD</sequence>
<evidence type="ECO:0000259" key="2">
    <source>
        <dbReference type="Pfam" id="PF18818"/>
    </source>
</evidence>
<proteinExistence type="predicted"/>
<dbReference type="Proteomes" id="UP000253951">
    <property type="component" value="Chromosome"/>
</dbReference>
<keyword evidence="4" id="KW-1185">Reference proteome</keyword>
<dbReference type="OrthoDB" id="9792687at2"/>
<dbReference type="AlphaFoldDB" id="A0A345H8S8"/>
<evidence type="ECO:0000259" key="1">
    <source>
        <dbReference type="Pfam" id="PF08401"/>
    </source>
</evidence>
<dbReference type="Pfam" id="PF08401">
    <property type="entry name" value="ArdcN"/>
    <property type="match status" value="1"/>
</dbReference>
<reference evidence="3 4" key="1">
    <citation type="submission" date="2018-07" db="EMBL/GenBank/DDBJ databases">
        <title>Complete genome sequence of Flavobacterium arcticum type strain SM1502T.</title>
        <authorList>
            <person name="Li Y."/>
            <person name="Li D.-D."/>
        </authorList>
    </citation>
    <scope>NUCLEOTIDE SEQUENCE [LARGE SCALE GENOMIC DNA]</scope>
    <source>
        <strain evidence="3 4">SM1502</strain>
    </source>
</reference>
<dbReference type="RefSeq" id="WP_114676751.1">
    <property type="nucleotide sequence ID" value="NZ_CP031188.1"/>
</dbReference>